<keyword evidence="2" id="KW-0245">EGF-like domain</keyword>
<dbReference type="KEGG" id="ngr:NAEGRDRAFT_77143"/>
<feature type="non-terminal residue" evidence="5">
    <location>
        <position position="323"/>
    </location>
</feature>
<dbReference type="RefSeq" id="XP_002667946.1">
    <property type="nucleotide sequence ID" value="XM_002667900.1"/>
</dbReference>
<reference evidence="5 6" key="1">
    <citation type="journal article" date="2010" name="Cell">
        <title>The genome of Naegleria gruberi illuminates early eukaryotic versatility.</title>
        <authorList>
            <person name="Fritz-Laylin L.K."/>
            <person name="Prochnik S.E."/>
            <person name="Ginger M.L."/>
            <person name="Dacks J.B."/>
            <person name="Carpenter M.L."/>
            <person name="Field M.C."/>
            <person name="Kuo A."/>
            <person name="Paredez A."/>
            <person name="Chapman J."/>
            <person name="Pham J."/>
            <person name="Shu S."/>
            <person name="Neupane R."/>
            <person name="Cipriano M."/>
            <person name="Mancuso J."/>
            <person name="Tu H."/>
            <person name="Salamov A."/>
            <person name="Lindquist E."/>
            <person name="Shapiro H."/>
            <person name="Lucas S."/>
            <person name="Grigoriev I.V."/>
            <person name="Cande W.Z."/>
            <person name="Fulton C."/>
            <person name="Rokhsar D.S."/>
            <person name="Dawson S.C."/>
        </authorList>
    </citation>
    <scope>NUCLEOTIDE SEQUENCE [LARGE SCALE GENOMIC DNA]</scope>
    <source>
        <strain evidence="5 6">NEG-M</strain>
    </source>
</reference>
<dbReference type="Pfam" id="PF07974">
    <property type="entry name" value="EGF_2"/>
    <property type="match status" value="1"/>
</dbReference>
<protein>
    <submittedName>
        <fullName evidence="5">Predicted protein</fullName>
    </submittedName>
</protein>
<feature type="domain" description="EGF-like" evidence="4">
    <location>
        <begin position="41"/>
        <end position="75"/>
    </location>
</feature>
<feature type="chain" id="PRO_5003038603" evidence="3">
    <location>
        <begin position="35"/>
        <end position="323"/>
    </location>
</feature>
<feature type="disulfide bond" evidence="2">
    <location>
        <begin position="65"/>
        <end position="74"/>
    </location>
</feature>
<evidence type="ECO:0000256" key="3">
    <source>
        <dbReference type="SAM" id="SignalP"/>
    </source>
</evidence>
<organism evidence="6">
    <name type="scientific">Naegleria gruberi</name>
    <name type="common">Amoeba</name>
    <dbReference type="NCBI Taxonomy" id="5762"/>
    <lineage>
        <taxon>Eukaryota</taxon>
        <taxon>Discoba</taxon>
        <taxon>Heterolobosea</taxon>
        <taxon>Tetramitia</taxon>
        <taxon>Eutetramitia</taxon>
        <taxon>Vahlkampfiidae</taxon>
        <taxon>Naegleria</taxon>
    </lineage>
</organism>
<dbReference type="PROSITE" id="PS51257">
    <property type="entry name" value="PROKAR_LIPOPROTEIN"/>
    <property type="match status" value="1"/>
</dbReference>
<proteinExistence type="predicted"/>
<keyword evidence="3" id="KW-0732">Signal</keyword>
<gene>
    <name evidence="5" type="ORF">NAEGRDRAFT_77143</name>
</gene>
<dbReference type="Gene3D" id="2.10.25.10">
    <property type="entry name" value="Laminin"/>
    <property type="match status" value="1"/>
</dbReference>
<evidence type="ECO:0000256" key="1">
    <source>
        <dbReference type="ARBA" id="ARBA00023157"/>
    </source>
</evidence>
<sequence length="323" mass="36029">MRLSYSRKIHTQHTKHVHLLLVLLVIVGCCLVDAEDFSCFEIPSSDLVNVCSGHGICVDTDICSCFPGHTNSQCETHTCFGIIYNDEPNVCSGHGTCIGPNMCNCTIQDGVVYGGDSCELIIGYVHSNSCGNDCKSTDYIQSGVDTLFVKELQTFQSTLKAEYPNYSFRLKMSSEYLWKNSDGSFNLNELGGNLTISVVNLVLVDGLISFRNGSGLIGRTKDNISPLYMFSNDFYVSFKVNVKEFKEYNPIMNITSGPSFSIYMSGTSLFFEGQTIEFNDRYIQTIPNEIHMLSQTYTVVIIKSFVDGTKIYVNDRLCFESES</sequence>
<dbReference type="VEuPathDB" id="AmoebaDB:NAEGRDRAFT_77143"/>
<feature type="signal peptide" evidence="3">
    <location>
        <begin position="1"/>
        <end position="34"/>
    </location>
</feature>
<evidence type="ECO:0000259" key="4">
    <source>
        <dbReference type="PROSITE" id="PS50026"/>
    </source>
</evidence>
<dbReference type="PROSITE" id="PS50026">
    <property type="entry name" value="EGF_3"/>
    <property type="match status" value="1"/>
</dbReference>
<comment type="caution">
    <text evidence="2">Lacks conserved residue(s) required for the propagation of feature annotation.</text>
</comment>
<dbReference type="EMBL" id="GG739591">
    <property type="protein sequence ID" value="EFC35202.1"/>
    <property type="molecule type" value="Genomic_DNA"/>
</dbReference>
<dbReference type="InParanoid" id="D2W6V0"/>
<dbReference type="InterPro" id="IPR013111">
    <property type="entry name" value="EGF_extracell"/>
</dbReference>
<dbReference type="AlphaFoldDB" id="D2W6V0"/>
<accession>D2W6V0</accession>
<dbReference type="GeneID" id="8847782"/>
<dbReference type="Proteomes" id="UP000006671">
    <property type="component" value="Unassembled WGS sequence"/>
</dbReference>
<evidence type="ECO:0000256" key="2">
    <source>
        <dbReference type="PROSITE-ProRule" id="PRU00076"/>
    </source>
</evidence>
<evidence type="ECO:0000313" key="6">
    <source>
        <dbReference type="Proteomes" id="UP000006671"/>
    </source>
</evidence>
<evidence type="ECO:0000313" key="5">
    <source>
        <dbReference type="EMBL" id="EFC35202.1"/>
    </source>
</evidence>
<name>D2W6V0_NAEGR</name>
<keyword evidence="6" id="KW-1185">Reference proteome</keyword>
<keyword evidence="1 2" id="KW-1015">Disulfide bond</keyword>
<dbReference type="InterPro" id="IPR000742">
    <property type="entry name" value="EGF"/>
</dbReference>
<dbReference type="OrthoDB" id="10045365at2759"/>